<dbReference type="Proteomes" id="UP000183832">
    <property type="component" value="Unassembled WGS sequence"/>
</dbReference>
<gene>
    <name evidence="1" type="ORF">CLUMA_CG004573</name>
</gene>
<reference evidence="1 2" key="1">
    <citation type="submission" date="2015-04" db="EMBL/GenBank/DDBJ databases">
        <authorList>
            <person name="Syromyatnikov M.Y."/>
            <person name="Popov V.N."/>
        </authorList>
    </citation>
    <scope>NUCLEOTIDE SEQUENCE [LARGE SCALE GENOMIC DNA]</scope>
</reference>
<proteinExistence type="predicted"/>
<dbReference type="EMBL" id="CVRI01000020">
    <property type="protein sequence ID" value="CRK90884.1"/>
    <property type="molecule type" value="Genomic_DNA"/>
</dbReference>
<accession>A0A1J1HU38</accession>
<dbReference type="AlphaFoldDB" id="A0A1J1HU38"/>
<evidence type="ECO:0000313" key="1">
    <source>
        <dbReference type="EMBL" id="CRK90884.1"/>
    </source>
</evidence>
<sequence>MLFPRCEQVEKQQTLSEMSRPKTPSYTIWQNEMLMNGISKTHTFKLKSILTLACKQSLENK</sequence>
<keyword evidence="2" id="KW-1185">Reference proteome</keyword>
<evidence type="ECO:0000313" key="2">
    <source>
        <dbReference type="Proteomes" id="UP000183832"/>
    </source>
</evidence>
<name>A0A1J1HU38_9DIPT</name>
<organism evidence="1 2">
    <name type="scientific">Clunio marinus</name>
    <dbReference type="NCBI Taxonomy" id="568069"/>
    <lineage>
        <taxon>Eukaryota</taxon>
        <taxon>Metazoa</taxon>
        <taxon>Ecdysozoa</taxon>
        <taxon>Arthropoda</taxon>
        <taxon>Hexapoda</taxon>
        <taxon>Insecta</taxon>
        <taxon>Pterygota</taxon>
        <taxon>Neoptera</taxon>
        <taxon>Endopterygota</taxon>
        <taxon>Diptera</taxon>
        <taxon>Nematocera</taxon>
        <taxon>Chironomoidea</taxon>
        <taxon>Chironomidae</taxon>
        <taxon>Clunio</taxon>
    </lineage>
</organism>
<protein>
    <submittedName>
        <fullName evidence="1">CLUMA_CG004573, isoform A</fullName>
    </submittedName>
</protein>